<comment type="caution">
    <text evidence="1">The sequence shown here is derived from an EMBL/GenBank/DDBJ whole genome shotgun (WGS) entry which is preliminary data.</text>
</comment>
<evidence type="ECO:0000313" key="1">
    <source>
        <dbReference type="EMBL" id="KAH9838976.1"/>
    </source>
</evidence>
<dbReference type="EMBL" id="JADCUA010000006">
    <property type="protein sequence ID" value="KAH9838976.1"/>
    <property type="molecule type" value="Genomic_DNA"/>
</dbReference>
<proteinExistence type="predicted"/>
<evidence type="ECO:0008006" key="3">
    <source>
        <dbReference type="Google" id="ProtNLM"/>
    </source>
</evidence>
<dbReference type="PANTHER" id="PTHR46579">
    <property type="entry name" value="F5/8 TYPE C DOMAIN-CONTAINING PROTEIN-RELATED"/>
    <property type="match status" value="1"/>
</dbReference>
<dbReference type="Proteomes" id="UP000814176">
    <property type="component" value="Unassembled WGS sequence"/>
</dbReference>
<gene>
    <name evidence="1" type="ORF">C8Q71DRAFT_831192</name>
</gene>
<reference evidence="1 2" key="1">
    <citation type="journal article" date="2021" name="Environ. Microbiol.">
        <title>Gene family expansions and transcriptome signatures uncover fungal adaptations to wood decay.</title>
        <authorList>
            <person name="Hage H."/>
            <person name="Miyauchi S."/>
            <person name="Viragh M."/>
            <person name="Drula E."/>
            <person name="Min B."/>
            <person name="Chaduli D."/>
            <person name="Navarro D."/>
            <person name="Favel A."/>
            <person name="Norest M."/>
            <person name="Lesage-Meessen L."/>
            <person name="Balint B."/>
            <person name="Merenyi Z."/>
            <person name="de Eugenio L."/>
            <person name="Morin E."/>
            <person name="Martinez A.T."/>
            <person name="Baldrian P."/>
            <person name="Stursova M."/>
            <person name="Martinez M.J."/>
            <person name="Novotny C."/>
            <person name="Magnuson J.K."/>
            <person name="Spatafora J.W."/>
            <person name="Maurice S."/>
            <person name="Pangilinan J."/>
            <person name="Andreopoulos W."/>
            <person name="LaButti K."/>
            <person name="Hundley H."/>
            <person name="Na H."/>
            <person name="Kuo A."/>
            <person name="Barry K."/>
            <person name="Lipzen A."/>
            <person name="Henrissat B."/>
            <person name="Riley R."/>
            <person name="Ahrendt S."/>
            <person name="Nagy L.G."/>
            <person name="Grigoriev I.V."/>
            <person name="Martin F."/>
            <person name="Rosso M.N."/>
        </authorList>
    </citation>
    <scope>NUCLEOTIDE SEQUENCE [LARGE SCALE GENOMIC DNA]</scope>
    <source>
        <strain evidence="1 2">CIRM-BRFM 1785</strain>
    </source>
</reference>
<keyword evidence="2" id="KW-1185">Reference proteome</keyword>
<dbReference type="PANTHER" id="PTHR46579:SF1">
    <property type="entry name" value="F5_8 TYPE C DOMAIN-CONTAINING PROTEIN"/>
    <property type="match status" value="1"/>
</dbReference>
<evidence type="ECO:0000313" key="2">
    <source>
        <dbReference type="Proteomes" id="UP000814176"/>
    </source>
</evidence>
<sequence>MGVSDLPASRKAAGLRGPTSKDYTCPYCYQTFDSLTTAQCFDRHSLRMRDDWRFLKYAYKAQDADEELREEIAERRGVRWSVLDLLPGWMPARSSPPEFMHASFLVQLRHTFQEILVGSGLFTARSRNDKPLSKLEKILNEIWWPASSGRAPRKIAEGGSVKADQWRNLVHILPVVLYYCWQVDGRIPGGSAPKPNTSTNAGKALDKKEALIRSRRRGQLIAQADVPTAALEAVDHMEIDRSYQRHYENTLELCTAIRIWASCSISPQEVERAQDCHSRACQSWAAMNCHLTPYFHLATHNSEFFLRNGPSYSWWAYPYERNNGFLGRFKTNGHTGGELEATMMRGWVKCQLISDLMQHLENLSDKNDDDSKILAKLKDQMRGSSKPAQQRGTLLNLIAGMKSRDSAGATVERIALPSQSRKVKLEQLGLYALVLRFLQDAWGATASIVAASAPADAGEPFVAVNIPSYSNILVDGLRYGAYNTHRGQNSCYAYINGRIPVRISHIFHIRHTRRDARLVPLECTCAVVQQFIYDDDIPEMPWTSRATDLGIATWRANMLSAPEVVNACQLSGHFALTTVPHCEQELWVTMSLCHDTQEPDVLDDAADTEDI</sequence>
<name>A0ABQ8KL92_9APHY</name>
<protein>
    <recommendedName>
        <fullName evidence="3">C2H2-type domain-containing protein</fullName>
    </recommendedName>
</protein>
<dbReference type="GeneID" id="72007098"/>
<organism evidence="1 2">
    <name type="scientific">Rhodofomes roseus</name>
    <dbReference type="NCBI Taxonomy" id="34475"/>
    <lineage>
        <taxon>Eukaryota</taxon>
        <taxon>Fungi</taxon>
        <taxon>Dikarya</taxon>
        <taxon>Basidiomycota</taxon>
        <taxon>Agaricomycotina</taxon>
        <taxon>Agaricomycetes</taxon>
        <taxon>Polyporales</taxon>
        <taxon>Rhodofomes</taxon>
    </lineage>
</organism>
<accession>A0ABQ8KL92</accession>
<dbReference type="RefSeq" id="XP_047780731.1">
    <property type="nucleotide sequence ID" value="XM_047926366.1"/>
</dbReference>